<accession>Q1Q3F2</accession>
<gene>
    <name evidence="5" type="ORF">KsCSTR_22640</name>
    <name evidence="6" type="ORF">KSMBR1_0143</name>
    <name evidence="4" type="ORF">kuste3774</name>
</gene>
<reference evidence="6" key="3">
    <citation type="submission" date="2017-10" db="EMBL/GenBank/DDBJ databases">
        <authorList>
            <person name="Banno H."/>
            <person name="Chua N.-H."/>
        </authorList>
    </citation>
    <scope>NUCLEOTIDE SEQUENCE [LARGE SCALE GENOMIC DNA]</scope>
    <source>
        <strain evidence="6">Kuenenia_mbr1_ru-nijmegen</strain>
    </source>
</reference>
<reference evidence="5 8" key="5">
    <citation type="submission" date="2020-02" db="EMBL/GenBank/DDBJ databases">
        <title>Newly sequenced genome of strain CSTR1 showed variability in Candidatus Kuenenia stuttgartiensis genomes.</title>
        <authorList>
            <person name="Ding C."/>
            <person name="Adrian L."/>
        </authorList>
    </citation>
    <scope>NUCLEOTIDE SEQUENCE [LARGE SCALE GENOMIC DNA]</scope>
    <source>
        <strain evidence="5 8">CSTR1</strain>
    </source>
</reference>
<dbReference type="PANTHER" id="PTHR38133">
    <property type="entry name" value="SLR1429 PROTEIN"/>
    <property type="match status" value="1"/>
</dbReference>
<dbReference type="EMBL" id="CP049055">
    <property type="protein sequence ID" value="QII11643.1"/>
    <property type="molecule type" value="Genomic_DNA"/>
</dbReference>
<dbReference type="PROSITE" id="PS50966">
    <property type="entry name" value="ZF_SWIM"/>
    <property type="match status" value="1"/>
</dbReference>
<keyword evidence="1" id="KW-0862">Zinc</keyword>
<dbReference type="Proteomes" id="UP000221734">
    <property type="component" value="Chromosome Kuenenia_stuttgartiensis_MBR1"/>
</dbReference>
<feature type="compositionally biased region" description="Basic residues" evidence="2">
    <location>
        <begin position="274"/>
        <end position="299"/>
    </location>
</feature>
<dbReference type="RefSeq" id="WP_197705298.1">
    <property type="nucleotide sequence ID" value="NZ_LT934425.1"/>
</dbReference>
<organism evidence="4">
    <name type="scientific">Kuenenia stuttgartiensis</name>
    <dbReference type="NCBI Taxonomy" id="174633"/>
    <lineage>
        <taxon>Bacteria</taxon>
        <taxon>Pseudomonadati</taxon>
        <taxon>Planctomycetota</taxon>
        <taxon>Candidatus Brocadiia</taxon>
        <taxon>Candidatus Brocadiales</taxon>
        <taxon>Candidatus Brocadiaceae</taxon>
        <taxon>Candidatus Kuenenia</taxon>
    </lineage>
</organism>
<reference evidence="4" key="2">
    <citation type="submission" date="2006-01" db="EMBL/GenBank/DDBJ databases">
        <authorList>
            <person name="Genoscope"/>
        </authorList>
    </citation>
    <scope>NUCLEOTIDE SEQUENCE</scope>
</reference>
<proteinExistence type="predicted"/>
<keyword evidence="1" id="KW-0479">Metal-binding</keyword>
<dbReference type="AlphaFoldDB" id="Q1Q3F2"/>
<feature type="domain" description="SWIM-type" evidence="3">
    <location>
        <begin position="152"/>
        <end position="182"/>
    </location>
</feature>
<evidence type="ECO:0000256" key="1">
    <source>
        <dbReference type="PROSITE-ProRule" id="PRU00325"/>
    </source>
</evidence>
<evidence type="ECO:0000259" key="3">
    <source>
        <dbReference type="PROSITE" id="PS50966"/>
    </source>
</evidence>
<reference evidence="4" key="1">
    <citation type="journal article" date="2006" name="Nature">
        <title>Deciphering the evolution and metabolism of an anammox bacterium from a community genome.</title>
        <authorList>
            <person name="Strous M."/>
            <person name="Pelletier E."/>
            <person name="Mangenot S."/>
            <person name="Rattei T."/>
            <person name="Lehner A."/>
            <person name="Taylor M.W."/>
            <person name="Horn M."/>
            <person name="Daims H."/>
            <person name="Bartol-Mavel D."/>
            <person name="Wincker P."/>
            <person name="Barbe V."/>
            <person name="Fonknechten N."/>
            <person name="Vallenet D."/>
            <person name="Segurens B."/>
            <person name="Schenowitz-Truong C."/>
            <person name="Medigue C."/>
            <person name="Collingro A."/>
            <person name="Snel B."/>
            <person name="Dutilh B.E."/>
            <person name="OpDenCamp H.J.M."/>
            <person name="vanDerDrift C."/>
            <person name="Cirpus I."/>
            <person name="vanDePas-Schoonen K.T."/>
            <person name="Harhangi H.R."/>
            <person name="vanNiftrik L."/>
            <person name="Schmid M."/>
            <person name="Keltjens J."/>
            <person name="vanDeVossenberg J."/>
            <person name="Kartal B."/>
            <person name="Meier H."/>
            <person name="Frishman D."/>
            <person name="Huynen M.A."/>
            <person name="Mewes H."/>
            <person name="Weissenbach J."/>
            <person name="Jetten M.S.M."/>
            <person name="Wagner M."/>
            <person name="LePaslier D."/>
        </authorList>
    </citation>
    <scope>NUCLEOTIDE SEQUENCE</scope>
</reference>
<sequence>MSYWGFPRYVSVGEKQQRAKRKLEQLMKKNKDIKPVILAGNTLAKTWWGKAWNKNLEGYADYSNRIGRGRSYVRCGSVLDLQIREGMITSLVQGSDSSPYSIKITINMLERNIWEEVKDFCKGKLDSMQELLMGKFPKTLDELFTAHGKGLFPSPKEIKFDCSCPDWASMCKHIAATLYGVGARLDDDPNLFFLLRKIEIDDLISETVKDKTEELLTRAKRKSSRIIEDQDLSSVFGIEMDTTPDTKAKTKAKIKGKDVAQKKASTATKTSKVSTKKPAKKSISTGKKKAALKSAKKTSKANTVKKPVQKAVKKTPAKSKKTTKKTIKKK</sequence>
<protein>
    <recommendedName>
        <fullName evidence="3">SWIM-type domain-containing protein</fullName>
    </recommendedName>
</protein>
<dbReference type="PANTHER" id="PTHR38133:SF1">
    <property type="entry name" value="SLR1429 PROTEIN"/>
    <property type="match status" value="1"/>
</dbReference>
<dbReference type="Proteomes" id="UP000501926">
    <property type="component" value="Chromosome"/>
</dbReference>
<reference evidence="7" key="4">
    <citation type="submission" date="2017-10" db="EMBL/GenBank/DDBJ databases">
        <authorList>
            <person name="Frank J."/>
        </authorList>
    </citation>
    <scope>NUCLEOTIDE SEQUENCE [LARGE SCALE GENOMIC DNA]</scope>
</reference>
<evidence type="ECO:0000256" key="2">
    <source>
        <dbReference type="SAM" id="MobiDB-lite"/>
    </source>
</evidence>
<dbReference type="KEGG" id="kst:KSMBR1_0143"/>
<dbReference type="GO" id="GO:0008270">
    <property type="term" value="F:zinc ion binding"/>
    <property type="evidence" value="ECO:0007669"/>
    <property type="project" value="UniProtKB-KW"/>
</dbReference>
<name>Q1Q3F2_KUEST</name>
<feature type="compositionally biased region" description="Basic residues" evidence="2">
    <location>
        <begin position="307"/>
        <end position="330"/>
    </location>
</feature>
<evidence type="ECO:0000313" key="5">
    <source>
        <dbReference type="EMBL" id="QII11643.1"/>
    </source>
</evidence>
<dbReference type="InterPro" id="IPR007527">
    <property type="entry name" value="Znf_SWIM"/>
</dbReference>
<evidence type="ECO:0000313" key="7">
    <source>
        <dbReference type="Proteomes" id="UP000221734"/>
    </source>
</evidence>
<dbReference type="EMBL" id="CT573071">
    <property type="protein sequence ID" value="CAJ74537.1"/>
    <property type="molecule type" value="Genomic_DNA"/>
</dbReference>
<feature type="region of interest" description="Disordered" evidence="2">
    <location>
        <begin position="247"/>
        <end position="330"/>
    </location>
</feature>
<feature type="compositionally biased region" description="Low complexity" evidence="2">
    <location>
        <begin position="262"/>
        <end position="273"/>
    </location>
</feature>
<evidence type="ECO:0000313" key="6">
    <source>
        <dbReference type="EMBL" id="SOH02663.1"/>
    </source>
</evidence>
<keyword evidence="1" id="KW-0863">Zinc-finger</keyword>
<evidence type="ECO:0000313" key="4">
    <source>
        <dbReference type="EMBL" id="CAJ74537.1"/>
    </source>
</evidence>
<evidence type="ECO:0000313" key="8">
    <source>
        <dbReference type="Proteomes" id="UP000501926"/>
    </source>
</evidence>
<dbReference type="EMBL" id="LT934425">
    <property type="protein sequence ID" value="SOH02663.1"/>
    <property type="molecule type" value="Genomic_DNA"/>
</dbReference>
<keyword evidence="7" id="KW-1185">Reference proteome</keyword>